<reference evidence="1 2" key="1">
    <citation type="submission" date="2019-10" db="EMBL/GenBank/DDBJ databases">
        <title>Comparative genomic analysis of antimicrobial resistant Escherichia coli of diverse origin.</title>
        <authorList>
            <person name="Ghatak S."/>
            <person name="Milton A.P."/>
            <person name="Rhetso K."/>
            <person name="Purkait D."/>
            <person name="Das S."/>
            <person name="Puro K.-U."/>
            <person name="Shakuntala I."/>
            <person name="Sen A."/>
            <person name="Sanjukta R."/>
            <person name="Priya G.B."/>
            <person name="Mawlong M."/>
            <person name="Lyngdoh V."/>
            <person name="Rynghang J."/>
            <person name="Mawphlang B.L."/>
        </authorList>
    </citation>
    <scope>NUCLEOTIDE SEQUENCE [LARGE SCALE GENOMIC DNA]</scope>
    <source>
        <strain evidence="1 2">SE161</strain>
    </source>
</reference>
<evidence type="ECO:0000313" key="1">
    <source>
        <dbReference type="EMBL" id="MTE89049.1"/>
    </source>
</evidence>
<evidence type="ECO:0000313" key="2">
    <source>
        <dbReference type="Proteomes" id="UP000486847"/>
    </source>
</evidence>
<name>A0A5J9XB89_ECOLX</name>
<dbReference type="RefSeq" id="WP_087603214.1">
    <property type="nucleotide sequence ID" value="NZ_CP023844.1"/>
</dbReference>
<protein>
    <submittedName>
        <fullName evidence="1">Uncharacterized protein</fullName>
    </submittedName>
</protein>
<dbReference type="EMBL" id="WCEW01000008">
    <property type="protein sequence ID" value="MTE89049.1"/>
    <property type="molecule type" value="Genomic_DNA"/>
</dbReference>
<gene>
    <name evidence="1" type="ORF">F9B07_09420</name>
</gene>
<comment type="caution">
    <text evidence="1">The sequence shown here is derived from an EMBL/GenBank/DDBJ whole genome shotgun (WGS) entry which is preliminary data.</text>
</comment>
<proteinExistence type="predicted"/>
<organism evidence="1 2">
    <name type="scientific">Escherichia coli</name>
    <dbReference type="NCBI Taxonomy" id="562"/>
    <lineage>
        <taxon>Bacteria</taxon>
        <taxon>Pseudomonadati</taxon>
        <taxon>Pseudomonadota</taxon>
        <taxon>Gammaproteobacteria</taxon>
        <taxon>Enterobacterales</taxon>
        <taxon>Enterobacteriaceae</taxon>
        <taxon>Escherichia</taxon>
    </lineage>
</organism>
<dbReference type="Proteomes" id="UP000486847">
    <property type="component" value="Unassembled WGS sequence"/>
</dbReference>
<dbReference type="AlphaFoldDB" id="A0A5J9XB89"/>
<accession>A0A5J9XB89</accession>
<sequence length="183" mass="21254">MDKKIEFLYQSISDVQSTIRAIDVKIGFLFVVAFMPITLVKDISEAVLLLWKQYDICKLLIIIMICSWIVSVLYLFLALTSISNPTSGIYGQKPKGIFYGDGVFKIEYSFIGSFIKAKANYTVKDVFDMLPDETQIMHELIYEKMKLTYIREMKFCRYAICTKFIYVWLSLSIGLYLYSLTIK</sequence>